<dbReference type="RefSeq" id="WP_331374569.1">
    <property type="nucleotide sequence ID" value="NZ_CP133148.1"/>
</dbReference>
<dbReference type="Proteomes" id="UP001432360">
    <property type="component" value="Chromosome"/>
</dbReference>
<sequence length="201" mass="22280">MSDAFYNQVGGDRITSRQIDELIGLARGLVADGAINQTEVEFLQKWLVANSAASDQPVLRTLYRRISEILADGHVNEDEKTELLDTLGRFADRDFELGETLKATTLPLCSPAPLLTFPGVSYCFTGTFNYGQRKHCEQAVIDRGGEVGGLTKKTRVLVIGVYATDSWKHSSFGNKIIKACEIRDAGLPIRIVSEKHWVQHL</sequence>
<dbReference type="SUPFAM" id="SSF52113">
    <property type="entry name" value="BRCT domain"/>
    <property type="match status" value="1"/>
</dbReference>
<organism evidence="1 2">
    <name type="scientific">Sinorhizobium chiapasense</name>
    <dbReference type="NCBI Taxonomy" id="501572"/>
    <lineage>
        <taxon>Bacteria</taxon>
        <taxon>Pseudomonadati</taxon>
        <taxon>Pseudomonadota</taxon>
        <taxon>Alphaproteobacteria</taxon>
        <taxon>Hyphomicrobiales</taxon>
        <taxon>Rhizobiaceae</taxon>
        <taxon>Sinorhizobium/Ensifer group</taxon>
        <taxon>Sinorhizobium</taxon>
    </lineage>
</organism>
<gene>
    <name evidence="1" type="ORF">RB548_08910</name>
</gene>
<protein>
    <submittedName>
        <fullName evidence="1">BRCT domain-containing protein</fullName>
    </submittedName>
</protein>
<proteinExistence type="predicted"/>
<dbReference type="Gene3D" id="3.40.50.10190">
    <property type="entry name" value="BRCT domain"/>
    <property type="match status" value="1"/>
</dbReference>
<keyword evidence="2" id="KW-1185">Reference proteome</keyword>
<evidence type="ECO:0000313" key="1">
    <source>
        <dbReference type="EMBL" id="WVT05490.1"/>
    </source>
</evidence>
<evidence type="ECO:0000313" key="2">
    <source>
        <dbReference type="Proteomes" id="UP001432360"/>
    </source>
</evidence>
<dbReference type="EMBL" id="CP133148">
    <property type="protein sequence ID" value="WVT05490.1"/>
    <property type="molecule type" value="Genomic_DNA"/>
</dbReference>
<dbReference type="CDD" id="cd17748">
    <property type="entry name" value="BRCT_DNA_ligase_like"/>
    <property type="match status" value="1"/>
</dbReference>
<reference evidence="1" key="1">
    <citation type="submission" date="2023-08" db="EMBL/GenBank/DDBJ databases">
        <title>Complete genome sequence of Sinorhizobium chiapanecum ITTG S70 isolated from Acaciella angustissima nodules in Chiapas-Mexico.</title>
        <authorList>
            <person name="Rincon-Rosales R."/>
            <person name="Rogel M.A."/>
            <person name="Rincon-Medina C.I."/>
            <person name="Guerrero G."/>
            <person name="Manzano-Gomez L.A."/>
            <person name="Lopez-Lopez A."/>
            <person name="Rincon Molina F.A."/>
            <person name="Martinez-Romero E."/>
        </authorList>
    </citation>
    <scope>NUCLEOTIDE SEQUENCE</scope>
    <source>
        <strain evidence="1">ITTG S70</strain>
    </source>
</reference>
<accession>A0ABZ2BG33</accession>
<dbReference type="InterPro" id="IPR036420">
    <property type="entry name" value="BRCT_dom_sf"/>
</dbReference>
<name>A0ABZ2BG33_9HYPH</name>